<comment type="caution">
    <text evidence="1">The sequence shown here is derived from an EMBL/GenBank/DDBJ whole genome shotgun (WGS) entry which is preliminary data.</text>
</comment>
<sequence>MIEYAYFDEIVKGNSREMVETLAKIKKFFDAKVITEFAYTSGRTSFFATREPIPVAVKVFGDIGEAKFQALILLKKLGFVRKDAIDLEDAFRFAEKIERMPMEEFLKELRKLKVE</sequence>
<gene>
    <name evidence="1" type="ORF">ENP88_06170</name>
</gene>
<evidence type="ECO:0000313" key="1">
    <source>
        <dbReference type="EMBL" id="HEH35717.1"/>
    </source>
</evidence>
<proteinExistence type="predicted"/>
<organism evidence="1">
    <name type="scientific">Archaeoglobus fulgidus</name>
    <dbReference type="NCBI Taxonomy" id="2234"/>
    <lineage>
        <taxon>Archaea</taxon>
        <taxon>Methanobacteriati</taxon>
        <taxon>Methanobacteriota</taxon>
        <taxon>Archaeoglobi</taxon>
        <taxon>Archaeoglobales</taxon>
        <taxon>Archaeoglobaceae</taxon>
        <taxon>Archaeoglobus</taxon>
    </lineage>
</organism>
<protein>
    <submittedName>
        <fullName evidence="1">Uncharacterized protein</fullName>
    </submittedName>
</protein>
<reference evidence="1" key="1">
    <citation type="journal article" date="2020" name="mSystems">
        <title>Genome- and Community-Level Interaction Insights into Carbon Utilization and Element Cycling Functions of Hydrothermarchaeota in Hydrothermal Sediment.</title>
        <authorList>
            <person name="Zhou Z."/>
            <person name="Liu Y."/>
            <person name="Xu W."/>
            <person name="Pan J."/>
            <person name="Luo Z.H."/>
            <person name="Li M."/>
        </authorList>
    </citation>
    <scope>NUCLEOTIDE SEQUENCE [LARGE SCALE GENOMIC DNA]</scope>
    <source>
        <strain evidence="1">SpSt-26</strain>
    </source>
</reference>
<dbReference type="EMBL" id="DSLA01000095">
    <property type="protein sequence ID" value="HEH35717.1"/>
    <property type="molecule type" value="Genomic_DNA"/>
</dbReference>
<name>A0A7J2TJE4_ARCFL</name>
<accession>A0A7J2TJE4</accession>
<dbReference type="AlphaFoldDB" id="A0A7J2TJE4"/>